<keyword evidence="4" id="KW-1185">Reference proteome</keyword>
<feature type="compositionally biased region" description="Polar residues" evidence="1">
    <location>
        <begin position="293"/>
        <end position="311"/>
    </location>
</feature>
<evidence type="ECO:0000313" key="3">
    <source>
        <dbReference type="EMBL" id="EED88657.1"/>
    </source>
</evidence>
<name>B8CDQ8_THAPS</name>
<dbReference type="InParanoid" id="B8CDQ8"/>
<proteinExistence type="predicted"/>
<keyword evidence="2" id="KW-0812">Transmembrane</keyword>
<gene>
    <name evidence="3" type="ORF">THAPSDRAFT_25074</name>
</gene>
<dbReference type="InterPro" id="IPR019198">
    <property type="entry name" value="Beta_propeller_containing"/>
</dbReference>
<dbReference type="EMBL" id="CM000650">
    <property type="protein sequence ID" value="EED88657.1"/>
    <property type="molecule type" value="Genomic_DNA"/>
</dbReference>
<evidence type="ECO:0000256" key="2">
    <source>
        <dbReference type="SAM" id="Phobius"/>
    </source>
</evidence>
<reference evidence="3 4" key="2">
    <citation type="journal article" date="2008" name="Nature">
        <title>The Phaeodactylum genome reveals the evolutionary history of diatom genomes.</title>
        <authorList>
            <person name="Bowler C."/>
            <person name="Allen A.E."/>
            <person name="Badger J.H."/>
            <person name="Grimwood J."/>
            <person name="Jabbari K."/>
            <person name="Kuo A."/>
            <person name="Maheswari U."/>
            <person name="Martens C."/>
            <person name="Maumus F."/>
            <person name="Otillar R.P."/>
            <person name="Rayko E."/>
            <person name="Salamov A."/>
            <person name="Vandepoele K."/>
            <person name="Beszteri B."/>
            <person name="Gruber A."/>
            <person name="Heijde M."/>
            <person name="Katinka M."/>
            <person name="Mock T."/>
            <person name="Valentin K."/>
            <person name="Verret F."/>
            <person name="Berges J.A."/>
            <person name="Brownlee C."/>
            <person name="Cadoret J.P."/>
            <person name="Chiovitti A."/>
            <person name="Choi C.J."/>
            <person name="Coesel S."/>
            <person name="De Martino A."/>
            <person name="Detter J.C."/>
            <person name="Durkin C."/>
            <person name="Falciatore A."/>
            <person name="Fournet J."/>
            <person name="Haruta M."/>
            <person name="Huysman M.J."/>
            <person name="Jenkins B.D."/>
            <person name="Jiroutova K."/>
            <person name="Jorgensen R.E."/>
            <person name="Joubert Y."/>
            <person name="Kaplan A."/>
            <person name="Kroger N."/>
            <person name="Kroth P.G."/>
            <person name="La Roche J."/>
            <person name="Lindquist E."/>
            <person name="Lommer M."/>
            <person name="Martin-Jezequel V."/>
            <person name="Lopez P.J."/>
            <person name="Lucas S."/>
            <person name="Mangogna M."/>
            <person name="McGinnis K."/>
            <person name="Medlin L.K."/>
            <person name="Montsant A."/>
            <person name="Oudot-Le Secq M.P."/>
            <person name="Napoli C."/>
            <person name="Obornik M."/>
            <person name="Parker M.S."/>
            <person name="Petit J.L."/>
            <person name="Porcel B.M."/>
            <person name="Poulsen N."/>
            <person name="Robison M."/>
            <person name="Rychlewski L."/>
            <person name="Rynearson T.A."/>
            <person name="Schmutz J."/>
            <person name="Shapiro H."/>
            <person name="Siaut M."/>
            <person name="Stanley M."/>
            <person name="Sussman M.R."/>
            <person name="Taylor A.R."/>
            <person name="Vardi A."/>
            <person name="von Dassow P."/>
            <person name="Vyverman W."/>
            <person name="Willis A."/>
            <person name="Wyrwicz L.S."/>
            <person name="Rokhsar D.S."/>
            <person name="Weissenbach J."/>
            <person name="Armbrust E.V."/>
            <person name="Green B.R."/>
            <person name="Van de Peer Y."/>
            <person name="Grigoriev I.V."/>
        </authorList>
    </citation>
    <scope>NUCLEOTIDE SEQUENCE [LARGE SCALE GENOMIC DNA]</scope>
    <source>
        <strain evidence="3 4">CCMP1335</strain>
    </source>
</reference>
<dbReference type="AlphaFoldDB" id="B8CDQ8"/>
<dbReference type="RefSeq" id="XP_002294302.1">
    <property type="nucleotide sequence ID" value="XM_002294266.1"/>
</dbReference>
<evidence type="ECO:0000313" key="4">
    <source>
        <dbReference type="Proteomes" id="UP000001449"/>
    </source>
</evidence>
<dbReference type="PaxDb" id="35128-Thaps25074"/>
<keyword evidence="2" id="KW-0472">Membrane</keyword>
<dbReference type="KEGG" id="tps:THAPSDRAFT_25074"/>
<feature type="transmembrane region" description="Helical" evidence="2">
    <location>
        <begin position="63"/>
        <end position="81"/>
    </location>
</feature>
<dbReference type="Pfam" id="PF09826">
    <property type="entry name" value="Beta_propel"/>
    <property type="match status" value="1"/>
</dbReference>
<keyword evidence="2" id="KW-1133">Transmembrane helix</keyword>
<organism evidence="3 4">
    <name type="scientific">Thalassiosira pseudonana</name>
    <name type="common">Marine diatom</name>
    <name type="synonym">Cyclotella nana</name>
    <dbReference type="NCBI Taxonomy" id="35128"/>
    <lineage>
        <taxon>Eukaryota</taxon>
        <taxon>Sar</taxon>
        <taxon>Stramenopiles</taxon>
        <taxon>Ochrophyta</taxon>
        <taxon>Bacillariophyta</taxon>
        <taxon>Coscinodiscophyceae</taxon>
        <taxon>Thalassiosirophycidae</taxon>
        <taxon>Thalassiosirales</taxon>
        <taxon>Thalassiosiraceae</taxon>
        <taxon>Thalassiosira</taxon>
    </lineage>
</organism>
<feature type="compositionally biased region" description="Low complexity" evidence="1">
    <location>
        <begin position="226"/>
        <end position="235"/>
    </location>
</feature>
<feature type="region of interest" description="Disordered" evidence="1">
    <location>
        <begin position="226"/>
        <end position="312"/>
    </location>
</feature>
<sequence>MAEHHLWADGDGDGSLIKDPVSTIKGGDVENLTDTGVNDGTTRTFHVAADAGERSISKRAVKFGSVIVFLSAVALVVGVYLRHASNADGTNSKENNGNLFASSTLQSQEVKMVAPSITNGYSTCFDLQKDIVDALKHYAKSLIQEEARHHTQRCMLVVIRTILIGNLNTKRRLVMVAICTMVSFEFIIHTASSLYPFDIKCTLTYVTFSSDDDDLAATTTAFATTQKATTQDAQASPLPDPNPATDNVKKEVVGKISSKSRKKHKETKGSSKQAKAASSSRDDVNHSRKKQRSSSGRANSTPFNSFQSKNQVEGMDTADKVKSDGTHVFTAYQDVIYAWNASDALQGVSITKIPDNSYDCDFNKGATSPCTYISKPTVKALLLSGTRLTAIVGQYIAVSFDPTLSVVEGTYAPPIISSEEQILVYVFDTSILSLDGTSPLKELGHGLIVGSYVDGALRTVDDTVLIASTNYIYMDRFTEALYRFQPPYCGLNSTQYIELATETASKSVDSFAEKMVSELSLVSGCSNIFRLSMMQSSAEDVPPDLNGRNLLNQFIQVTTFDSSSYFGEEGIIPMAMSGAFAQGSYTFAHFMMAEDFVAAASEGYIYDYLTEKSYTNTYILGFDITGAVAEPFAVGSVQGELNGKYSMDKWNGHLRLLTHNTVWDVDSNFTTTRNKIFVLRIPGQEVGSSVMQIAYVSAAAGDSNLFIAMDLSDHTNPQVVGEISSALSGSMSNLQKVIIDDAPFILGIGMGHKISDEDIHEPGMKLLLFDISDPSSPKISAEYLEIGIFSTQAEYDFQASRFLTEATKFIVAVYSNAGGNFTEKFVVIDVESNSLEPVFNITTTSVKAVDYCWYEASVPPRILAIHSKLTAVNGNKVVNADLDTGHVEWELDLDVGLNYSSSSCDTIDEYYYYNDDNVTGHNISSLL</sequence>
<accession>B8CDQ8</accession>
<evidence type="ECO:0000256" key="1">
    <source>
        <dbReference type="SAM" id="MobiDB-lite"/>
    </source>
</evidence>
<dbReference type="HOGENOM" id="CLU_315366_0_0_1"/>
<dbReference type="GeneID" id="7443983"/>
<feature type="compositionally biased region" description="Low complexity" evidence="1">
    <location>
        <begin position="270"/>
        <end position="279"/>
    </location>
</feature>
<dbReference type="Proteomes" id="UP000001449">
    <property type="component" value="Chromosome 15"/>
</dbReference>
<protein>
    <submittedName>
        <fullName evidence="3">Uncharacterized protein</fullName>
    </submittedName>
</protein>
<reference evidence="3 4" key="1">
    <citation type="journal article" date="2004" name="Science">
        <title>The genome of the diatom Thalassiosira pseudonana: ecology, evolution, and metabolism.</title>
        <authorList>
            <person name="Armbrust E.V."/>
            <person name="Berges J.A."/>
            <person name="Bowler C."/>
            <person name="Green B.R."/>
            <person name="Martinez D."/>
            <person name="Putnam N.H."/>
            <person name="Zhou S."/>
            <person name="Allen A.E."/>
            <person name="Apt K.E."/>
            <person name="Bechner M."/>
            <person name="Brzezinski M.A."/>
            <person name="Chaal B.K."/>
            <person name="Chiovitti A."/>
            <person name="Davis A.K."/>
            <person name="Demarest M.S."/>
            <person name="Detter J.C."/>
            <person name="Glavina T."/>
            <person name="Goodstein D."/>
            <person name="Hadi M.Z."/>
            <person name="Hellsten U."/>
            <person name="Hildebrand M."/>
            <person name="Jenkins B.D."/>
            <person name="Jurka J."/>
            <person name="Kapitonov V.V."/>
            <person name="Kroger N."/>
            <person name="Lau W.W."/>
            <person name="Lane T.W."/>
            <person name="Larimer F.W."/>
            <person name="Lippmeier J.C."/>
            <person name="Lucas S."/>
            <person name="Medina M."/>
            <person name="Montsant A."/>
            <person name="Obornik M."/>
            <person name="Parker M.S."/>
            <person name="Palenik B."/>
            <person name="Pazour G.J."/>
            <person name="Richardson P.M."/>
            <person name="Rynearson T.A."/>
            <person name="Saito M.A."/>
            <person name="Schwartz D.C."/>
            <person name="Thamatrakoln K."/>
            <person name="Valentin K."/>
            <person name="Vardi A."/>
            <person name="Wilkerson F.P."/>
            <person name="Rokhsar D.S."/>
        </authorList>
    </citation>
    <scope>NUCLEOTIDE SEQUENCE [LARGE SCALE GENOMIC DNA]</scope>
    <source>
        <strain evidence="3 4">CCMP1335</strain>
    </source>
</reference>